<protein>
    <submittedName>
        <fullName evidence="1">SGNH/GDSL hydrolase family protein</fullName>
    </submittedName>
</protein>
<keyword evidence="2" id="KW-1185">Reference proteome</keyword>
<accession>A0ABT6X5T2</accession>
<keyword evidence="1" id="KW-0378">Hydrolase</keyword>
<dbReference type="Proteomes" id="UP001431902">
    <property type="component" value="Unassembled WGS sequence"/>
</dbReference>
<evidence type="ECO:0000313" key="2">
    <source>
        <dbReference type="Proteomes" id="UP001431902"/>
    </source>
</evidence>
<reference evidence="1" key="1">
    <citation type="submission" date="2023-05" db="EMBL/GenBank/DDBJ databases">
        <title>Limnohabitans sp. strain HM2-2 Genome sequencing and assembly.</title>
        <authorList>
            <person name="Jung Y."/>
        </authorList>
    </citation>
    <scope>NUCLEOTIDE SEQUENCE</scope>
    <source>
        <strain evidence="1">HM2-2</strain>
    </source>
</reference>
<dbReference type="RefSeq" id="WP_283223884.1">
    <property type="nucleotide sequence ID" value="NZ_JASGBH010000004.1"/>
</dbReference>
<comment type="caution">
    <text evidence="1">The sequence shown here is derived from an EMBL/GenBank/DDBJ whole genome shotgun (WGS) entry which is preliminary data.</text>
</comment>
<dbReference type="CDD" id="cd00229">
    <property type="entry name" value="SGNH_hydrolase"/>
    <property type="match status" value="1"/>
</dbReference>
<sequence>MVAALNGISTKQWVRQFSATVEPIASAFEVVLISLGSNDGKLPDPMTYQYLARARKSVAHAKRVIWIAPGPQFPARAQVQAVAMMHGDVVYERPVEQLHADSVHFSKAGYQRIASLVFKQ</sequence>
<dbReference type="SUPFAM" id="SSF52266">
    <property type="entry name" value="SGNH hydrolase"/>
    <property type="match status" value="1"/>
</dbReference>
<organism evidence="1 2">
    <name type="scientific">Limnohabitans lacus</name>
    <dbReference type="NCBI Taxonomy" id="3045173"/>
    <lineage>
        <taxon>Bacteria</taxon>
        <taxon>Pseudomonadati</taxon>
        <taxon>Pseudomonadota</taxon>
        <taxon>Betaproteobacteria</taxon>
        <taxon>Burkholderiales</taxon>
        <taxon>Comamonadaceae</taxon>
        <taxon>Limnohabitans</taxon>
    </lineage>
</organism>
<proteinExistence type="predicted"/>
<name>A0ABT6X5T2_9BURK</name>
<dbReference type="Gene3D" id="3.40.50.1110">
    <property type="entry name" value="SGNH hydrolase"/>
    <property type="match status" value="1"/>
</dbReference>
<evidence type="ECO:0000313" key="1">
    <source>
        <dbReference type="EMBL" id="MDI9233481.1"/>
    </source>
</evidence>
<dbReference type="EMBL" id="JASGBH010000004">
    <property type="protein sequence ID" value="MDI9233481.1"/>
    <property type="molecule type" value="Genomic_DNA"/>
</dbReference>
<dbReference type="InterPro" id="IPR036514">
    <property type="entry name" value="SGNH_hydro_sf"/>
</dbReference>
<gene>
    <name evidence="1" type="ORF">QLQ16_06500</name>
</gene>
<dbReference type="GO" id="GO:0016787">
    <property type="term" value="F:hydrolase activity"/>
    <property type="evidence" value="ECO:0007669"/>
    <property type="project" value="UniProtKB-KW"/>
</dbReference>